<sequence>MCHYNNAQAQTMTSTSTVYESTTTLQCISPSVAFSATTEPASAVVTITVTTGGPSPAANKMARQTMPGSPARELVHRDLVTDYTTITVPALTSIVSPCVTTILSTIPGQEITVTNFVPYVGPTPTKSASSSSTSSSTSVTPSRTPIPSIITPPPGTPTQSSAPSSIQTPTTSIQTFSKGSSFTTTLGTNPITILPLSGGSSALVNSATLSVGGSATSIGNIVLTYASSGLVAISTPSPISTSNSIVTTMGSSPLTIIELPGEAIVDGTTLSAGGPEATINGVEVTYASTGLIAVETGNTISLGGIIMSIFSYTELDFDAWRYSNSFGNGLYPSYKWDCTSGFEHTDCGTDESLAVYRNSIEEGDVLSISYLDADERYTSSSVDTLKTCVKLGVAYCEHLDR</sequence>
<proteinExistence type="predicted"/>
<reference evidence="2 3" key="1">
    <citation type="submission" date="2015-10" db="EMBL/GenBank/DDBJ databases">
        <title>Full genome of DAOMC 229536 Phialocephala scopiformis, a fungal endophyte of spruce producing the potent anti-insectan compound rugulosin.</title>
        <authorList>
            <consortium name="DOE Joint Genome Institute"/>
            <person name="Walker A.K."/>
            <person name="Frasz S.L."/>
            <person name="Seifert K.A."/>
            <person name="Miller J.D."/>
            <person name="Mondo S.J."/>
            <person name="Labutti K."/>
            <person name="Lipzen A."/>
            <person name="Dockter R."/>
            <person name="Kennedy M."/>
            <person name="Grigoriev I.V."/>
            <person name="Spatafora J.W."/>
        </authorList>
    </citation>
    <scope>NUCLEOTIDE SEQUENCE [LARGE SCALE GENOMIC DNA]</scope>
    <source>
        <strain evidence="2 3">CBS 120377</strain>
    </source>
</reference>
<name>A0A194X2T7_MOLSC</name>
<feature type="region of interest" description="Disordered" evidence="1">
    <location>
        <begin position="123"/>
        <end position="179"/>
    </location>
</feature>
<evidence type="ECO:0000313" key="3">
    <source>
        <dbReference type="Proteomes" id="UP000070700"/>
    </source>
</evidence>
<evidence type="ECO:0000256" key="1">
    <source>
        <dbReference type="SAM" id="MobiDB-lite"/>
    </source>
</evidence>
<dbReference type="AlphaFoldDB" id="A0A194X2T7"/>
<dbReference type="RefSeq" id="XP_018068851.1">
    <property type="nucleotide sequence ID" value="XM_018221250.1"/>
</dbReference>
<dbReference type="InParanoid" id="A0A194X2T7"/>
<gene>
    <name evidence="2" type="ORF">LY89DRAFT_752521</name>
</gene>
<evidence type="ECO:0000313" key="2">
    <source>
        <dbReference type="EMBL" id="KUJ14496.1"/>
    </source>
</evidence>
<accession>A0A194X2T7</accession>
<keyword evidence="3" id="KW-1185">Reference proteome</keyword>
<feature type="compositionally biased region" description="Low complexity" evidence="1">
    <location>
        <begin position="123"/>
        <end position="149"/>
    </location>
</feature>
<protein>
    <submittedName>
        <fullName evidence="2">Uncharacterized protein</fullName>
    </submittedName>
</protein>
<dbReference type="GeneID" id="28830976"/>
<organism evidence="2 3">
    <name type="scientific">Mollisia scopiformis</name>
    <name type="common">Conifer needle endophyte fungus</name>
    <name type="synonym">Phialocephala scopiformis</name>
    <dbReference type="NCBI Taxonomy" id="149040"/>
    <lineage>
        <taxon>Eukaryota</taxon>
        <taxon>Fungi</taxon>
        <taxon>Dikarya</taxon>
        <taxon>Ascomycota</taxon>
        <taxon>Pezizomycotina</taxon>
        <taxon>Leotiomycetes</taxon>
        <taxon>Helotiales</taxon>
        <taxon>Mollisiaceae</taxon>
        <taxon>Mollisia</taxon>
    </lineage>
</organism>
<feature type="compositionally biased region" description="Low complexity" evidence="1">
    <location>
        <begin position="157"/>
        <end position="177"/>
    </location>
</feature>
<dbReference type="KEGG" id="psco:LY89DRAFT_752521"/>
<dbReference type="EMBL" id="KQ947420">
    <property type="protein sequence ID" value="KUJ14496.1"/>
    <property type="molecule type" value="Genomic_DNA"/>
</dbReference>
<dbReference type="Proteomes" id="UP000070700">
    <property type="component" value="Unassembled WGS sequence"/>
</dbReference>